<proteinExistence type="predicted"/>
<evidence type="ECO:0000313" key="2">
    <source>
        <dbReference type="Proteomes" id="UP000806542"/>
    </source>
</evidence>
<comment type="caution">
    <text evidence="1">The sequence shown here is derived from an EMBL/GenBank/DDBJ whole genome shotgun (WGS) entry which is preliminary data.</text>
</comment>
<dbReference type="RefSeq" id="WP_177657911.1">
    <property type="nucleotide sequence ID" value="NZ_JADCKB010000008.1"/>
</dbReference>
<protein>
    <submittedName>
        <fullName evidence="1">Uncharacterized protein</fullName>
    </submittedName>
</protein>
<gene>
    <name evidence="1" type="ORF">INF28_04920</name>
</gene>
<sequence length="206" mass="22200">MPKATMNYGLKKPLYSENADIAVINEGLDMLDEALTPSVSSASSPTSSSAKGKLEVVLGWLANRIKAITGKSSWQAAPAVTLEECNEHIQNGTHRNATTSISGFMSSSDKSKLDNATSSYTASRLMLRDSYGRAKVQSPSSSYDIANKTYVDSNFVRKNAATTMTARLTAQSNTSYTTKQVRNIVFWTSGTTPPATSYGDVVIKTF</sequence>
<dbReference type="EMBL" id="JADCKB010000008">
    <property type="protein sequence ID" value="MBE5039804.1"/>
    <property type="molecule type" value="Genomic_DNA"/>
</dbReference>
<dbReference type="Proteomes" id="UP000806542">
    <property type="component" value="Unassembled WGS sequence"/>
</dbReference>
<keyword evidence="2" id="KW-1185">Reference proteome</keyword>
<evidence type="ECO:0000313" key="1">
    <source>
        <dbReference type="EMBL" id="MBE5039804.1"/>
    </source>
</evidence>
<accession>A0A9D5R8V2</accession>
<organism evidence="1 2">
    <name type="scientific">Ructibacterium gallinarum</name>
    <dbReference type="NCBI Taxonomy" id="2779355"/>
    <lineage>
        <taxon>Bacteria</taxon>
        <taxon>Bacillati</taxon>
        <taxon>Bacillota</taxon>
        <taxon>Clostridia</taxon>
        <taxon>Eubacteriales</taxon>
        <taxon>Oscillospiraceae</taxon>
        <taxon>Ructibacterium</taxon>
    </lineage>
</organism>
<dbReference type="AlphaFoldDB" id="A0A9D5R8V2"/>
<name>A0A9D5R8V2_9FIRM</name>
<reference evidence="1" key="1">
    <citation type="submission" date="2020-10" db="EMBL/GenBank/DDBJ databases">
        <title>ChiBAC.</title>
        <authorList>
            <person name="Zenner C."/>
            <person name="Hitch T.C.A."/>
            <person name="Clavel T."/>
        </authorList>
    </citation>
    <scope>NUCLEOTIDE SEQUENCE</scope>
    <source>
        <strain evidence="1">DSM 107454</strain>
    </source>
</reference>